<organism evidence="1 2">
    <name type="scientific">Pseudooceanicola albus</name>
    <dbReference type="NCBI Taxonomy" id="2692189"/>
    <lineage>
        <taxon>Bacteria</taxon>
        <taxon>Pseudomonadati</taxon>
        <taxon>Pseudomonadota</taxon>
        <taxon>Alphaproteobacteria</taxon>
        <taxon>Rhodobacterales</taxon>
        <taxon>Paracoccaceae</taxon>
        <taxon>Pseudooceanicola</taxon>
    </lineage>
</organism>
<dbReference type="Proteomes" id="UP000477911">
    <property type="component" value="Unassembled WGS sequence"/>
</dbReference>
<comment type="caution">
    <text evidence="1">The sequence shown here is derived from an EMBL/GenBank/DDBJ whole genome shotgun (WGS) entry which is preliminary data.</text>
</comment>
<proteinExistence type="predicted"/>
<dbReference type="AlphaFoldDB" id="A0A6L7G199"/>
<sequence length="103" mass="11146">MKFPVRVPLKTPIKDADTDAEITALVFEEPDIGLSIEVEDAETPRDQMFILLAGMAGIGIPTFKRLKESDYRAVIKQVLDPYNALQVARAAEDGVGNAGEAAT</sequence>
<evidence type="ECO:0008006" key="3">
    <source>
        <dbReference type="Google" id="ProtNLM"/>
    </source>
</evidence>
<name>A0A6L7G199_9RHOB</name>
<evidence type="ECO:0000313" key="2">
    <source>
        <dbReference type="Proteomes" id="UP000477911"/>
    </source>
</evidence>
<protein>
    <recommendedName>
        <fullName evidence="3">Phage tail assembly protein</fullName>
    </recommendedName>
</protein>
<gene>
    <name evidence="1" type="ORF">GR170_00735</name>
</gene>
<accession>A0A6L7G199</accession>
<keyword evidence="2" id="KW-1185">Reference proteome</keyword>
<evidence type="ECO:0000313" key="1">
    <source>
        <dbReference type="EMBL" id="MXN16343.1"/>
    </source>
</evidence>
<reference evidence="1 2" key="1">
    <citation type="submission" date="2019-12" db="EMBL/GenBank/DDBJ databases">
        <authorList>
            <person name="Li M."/>
        </authorList>
    </citation>
    <scope>NUCLEOTIDE SEQUENCE [LARGE SCALE GENOMIC DNA]</scope>
    <source>
        <strain evidence="1 2">GBMRC 2024</strain>
    </source>
</reference>
<dbReference type="EMBL" id="WUMU01000001">
    <property type="protein sequence ID" value="MXN16343.1"/>
    <property type="molecule type" value="Genomic_DNA"/>
</dbReference>
<dbReference type="RefSeq" id="WP_160890887.1">
    <property type="nucleotide sequence ID" value="NZ_WUMU01000001.1"/>
</dbReference>